<organism evidence="2 3">
    <name type="scientific">Streptomyces yanii</name>
    <dbReference type="NCBI Taxonomy" id="78510"/>
    <lineage>
        <taxon>Bacteria</taxon>
        <taxon>Bacillati</taxon>
        <taxon>Actinomycetota</taxon>
        <taxon>Actinomycetes</taxon>
        <taxon>Kitasatosporales</taxon>
        <taxon>Streptomycetaceae</taxon>
        <taxon>Streptomyces</taxon>
    </lineage>
</organism>
<name>A0ABV5RPL8_9ACTN</name>
<evidence type="ECO:0000313" key="2">
    <source>
        <dbReference type="EMBL" id="MFB9579839.1"/>
    </source>
</evidence>
<gene>
    <name evidence="2" type="ORF">ACFFTL_48280</name>
</gene>
<reference evidence="2 3" key="1">
    <citation type="submission" date="2024-09" db="EMBL/GenBank/DDBJ databases">
        <authorList>
            <person name="Sun Q."/>
            <person name="Mori K."/>
        </authorList>
    </citation>
    <scope>NUCLEOTIDE SEQUENCE [LARGE SCALE GENOMIC DNA]</scope>
    <source>
        <strain evidence="2 3">JCM 3331</strain>
    </source>
</reference>
<accession>A0ABV5RPL8</accession>
<evidence type="ECO:0000256" key="1">
    <source>
        <dbReference type="SAM" id="MobiDB-lite"/>
    </source>
</evidence>
<dbReference type="RefSeq" id="WP_345515759.1">
    <property type="nucleotide sequence ID" value="NZ_BAAAXD010000033.1"/>
</dbReference>
<dbReference type="Pfam" id="PF19797">
    <property type="entry name" value="DUF6281"/>
    <property type="match status" value="1"/>
</dbReference>
<proteinExistence type="predicted"/>
<evidence type="ECO:0000313" key="3">
    <source>
        <dbReference type="Proteomes" id="UP001589710"/>
    </source>
</evidence>
<sequence length="141" mass="14796">MRVALSLPRDADRSARSRLLPLSSVIVMVGVVLTAACTTEGQANGSCAFIATYEGRTYTDVSGHIDFTVGNTLGTAEFPPCNDTPNDGDPELPEPTTAYAVDGVDPRSAIAVGSTPDDVTLVAVQRPDDSLPPEVEALIRH</sequence>
<feature type="region of interest" description="Disordered" evidence="1">
    <location>
        <begin position="76"/>
        <end position="99"/>
    </location>
</feature>
<keyword evidence="3" id="KW-1185">Reference proteome</keyword>
<dbReference type="InterPro" id="IPR046248">
    <property type="entry name" value="DUF6281"/>
</dbReference>
<dbReference type="Proteomes" id="UP001589710">
    <property type="component" value="Unassembled WGS sequence"/>
</dbReference>
<comment type="caution">
    <text evidence="2">The sequence shown here is derived from an EMBL/GenBank/DDBJ whole genome shotgun (WGS) entry which is preliminary data.</text>
</comment>
<protein>
    <submittedName>
        <fullName evidence="2">DUF6281 family protein</fullName>
    </submittedName>
</protein>
<dbReference type="EMBL" id="JBHMCG010000242">
    <property type="protein sequence ID" value="MFB9579839.1"/>
    <property type="molecule type" value="Genomic_DNA"/>
</dbReference>